<dbReference type="Gene3D" id="2.60.40.2700">
    <property type="match status" value="1"/>
</dbReference>
<keyword evidence="10" id="KW-1185">Reference proteome</keyword>
<dbReference type="Gene3D" id="2.60.40.2340">
    <property type="match status" value="1"/>
</dbReference>
<comment type="similarity">
    <text evidence="2">Belongs to the glycosyl hydrolase 43 family.</text>
</comment>
<dbReference type="PROSITE" id="PS50025">
    <property type="entry name" value="LAM_G_DOMAIN"/>
    <property type="match status" value="1"/>
</dbReference>
<dbReference type="SMART" id="SM00635">
    <property type="entry name" value="BID_2"/>
    <property type="match status" value="1"/>
</dbReference>
<comment type="caution">
    <text evidence="9">The sequence shown here is derived from an EMBL/GenBank/DDBJ whole genome shotgun (WGS) entry which is preliminary data.</text>
</comment>
<reference evidence="9 10" key="1">
    <citation type="submission" date="2017-10" db="EMBL/GenBank/DDBJ databases">
        <title>Draft genome sequences of strains TRE 1, TRE 9, TRE H and TRI 7, isolated from tamarins, belonging to four potential novel Bifidobacterium species.</title>
        <authorList>
            <person name="Mattarelli P."/>
            <person name="Modesto M."/>
            <person name="Puglisi E."/>
            <person name="Morelli L."/>
            <person name="Spezio C."/>
            <person name="Bonetti A."/>
            <person name="Sandri C."/>
        </authorList>
    </citation>
    <scope>NUCLEOTIDE SEQUENCE [LARGE SCALE GENOMIC DNA]</scope>
    <source>
        <strain evidence="10">TRE1</strain>
    </source>
</reference>
<feature type="signal peptide" evidence="7">
    <location>
        <begin position="1"/>
        <end position="26"/>
    </location>
</feature>
<evidence type="ECO:0000256" key="3">
    <source>
        <dbReference type="ARBA" id="ARBA00022801"/>
    </source>
</evidence>
<feature type="region of interest" description="Disordered" evidence="5">
    <location>
        <begin position="113"/>
        <end position="136"/>
    </location>
</feature>
<dbReference type="SUPFAM" id="SSF49373">
    <property type="entry name" value="Invasin/intimin cell-adhesion fragments"/>
    <property type="match status" value="1"/>
</dbReference>
<dbReference type="SUPFAM" id="SSF75005">
    <property type="entry name" value="Arabinanase/levansucrase/invertase"/>
    <property type="match status" value="3"/>
</dbReference>
<keyword evidence="6" id="KW-1133">Transmembrane helix</keyword>
<evidence type="ECO:0000256" key="7">
    <source>
        <dbReference type="SAM" id="SignalP"/>
    </source>
</evidence>
<sequence length="1664" mass="176781">MGNWKKVVAAMAAVPMLATLVPAANAAEASVTTAAQSTQSQSAQAQQALQAALKSNAKTASGTAAVADTSSDTSDYLFAHFTGTEGSATDEQMYFATSKDGLSWHDTRDAGDPVLSWTNSQTGNSRGKDNGVRDPYLVRSPKDGKVYLIATELSIHNRGGWGAAAATTTGSTNLIIWESTDLVNWSEPRAVDVASKIPGAGMAWAPEAYWDADKQQFMVYWATASDQDNESGDRTNMYYATTKDFKTFTDPVKWIDRSRSVIDTTMLKADDGYYYRVSGDTYLGIERSKDPYATTLTTGATVADGYYNTGDDENQWTLVGTFGDLTGTGLTGAQLEGPELFFYNSDDIKTNAAGKQMKYGLMWDQYSAGKGYTPYRSADLGSTDKADWGYASDVNFGSLKKRHGTILPITTAEYDAVMKAFDKNRAADPVEPDADGAGPIAEYTFEDGKGTDGTSNKNDLTFKGNAAVATDATKGKVLTLDGASGTYAEFPKGLFDGRNKLTVQMDVKSETAANTNQFTFAFGKNNQKYYFMKYNKGSLANRITVGSYGAESKADSTLDGDWHKVTVVFDGKTMTSYVDGKKAAENTATNAAVSDLGVDLIGYLGKSFYNDPYFKGSFDNIKVWNRALAASEVADSGTTDPDPDQPTGDVLADFTFDDLKAGTTGDIKDADSAAKATIEGSAAVGTNDGDKTTAAKVSKDFWLNVTKADGTPLLKGVKNATISYDVKPDASGNTGWTVYAAANATAPVYRSEKYLGVLDKTDGLTVQRYVNNGSRDESASVSGAGSAAWHNVTITLTDSTTKLYVDGSLVDEAKDFTGHTLADILGADGGILQLGKANWVNGEYFSGLLDNVKIYGRELTAAEIAAANPVAQTKLSVEKTTPNNQVLSQTVTDGKDGVKELNLTLDYWAPNGGTTGEKTDKSKLALKFKVADGSKITMADGSALPATQNLTKDFKVKVTAADGKTSQVYDVTAQVLVTPIRVAGEKDGTGVEGMKFFADPQVFADGGKYYIFPTTDGKSNWNGYQVRCFESTDMVNWVDKGVMVDLKDQNLDGTPDSSILPNRTRAAWAPAFAKKDGKYYLYISGNSQTNVAVSDRIDGGYKLQTAKVTDGIDPAVFQDPQTGKWYIAWGQGKGRYAELNDDMMSIKAGTKKEYAGENADKCAALVGKTDIPMCGLREGSYITARQDAKGKWWYYYTYSVDDTNSENYRVAYATAESMDGPWTYRGEILNKDTAKGILGTAHHSLVQVPGTDDWYIVYHSFLTDEMRPRLVDPETGKQLANGNKREIRIARMTYTNPTDGSVPLIERVPVTYEGVLPETTPSVSVAGAASGDAATKVGTKLTASFNDGWKLASVQWYRADKADGTGEVKIDGATAAEYTLTNDDAGKVVYAKAIGENTTGVLQNAQPGTAGALASKTDELTTVKVTVGEAEKPTTVPVTGVKVTGVTSLKVGETATLKASVEPENATDKSVTWSSSDKSVATVNADGKVTALKAGTTVITATSVSDKSVKGELTLTVAAADGTVDKSALEKEVAKADGLKQSDYTADSWNAYQTALKAAQAVLKNNAAKQSDVDTALKNLQGAKLVKAETTKPSTKPSEKPGQSGNGSNGGAAKPSGSQYGGNEQNGSNAGKLSRTGAAVGAVAFAAVALAAAGVVLTLRKRRA</sequence>
<evidence type="ECO:0000256" key="6">
    <source>
        <dbReference type="SAM" id="Phobius"/>
    </source>
</evidence>
<dbReference type="Gene3D" id="1.20.1270.70">
    <property type="entry name" value="Designed single chain three-helix bundle"/>
    <property type="match status" value="1"/>
</dbReference>
<keyword evidence="4" id="KW-0326">Glycosidase</keyword>
<dbReference type="EMBL" id="PEBI01000001">
    <property type="protein sequence ID" value="PJM74142.1"/>
    <property type="molecule type" value="Genomic_DNA"/>
</dbReference>
<dbReference type="Proteomes" id="UP000229095">
    <property type="component" value="Unassembled WGS sequence"/>
</dbReference>
<feature type="compositionally biased region" description="Polar residues" evidence="5">
    <location>
        <begin position="116"/>
        <end position="125"/>
    </location>
</feature>
<evidence type="ECO:0000259" key="8">
    <source>
        <dbReference type="PROSITE" id="PS50025"/>
    </source>
</evidence>
<dbReference type="Gene3D" id="2.60.120.200">
    <property type="match status" value="2"/>
</dbReference>
<feature type="compositionally biased region" description="Polar residues" evidence="5">
    <location>
        <begin position="1621"/>
        <end position="1631"/>
    </location>
</feature>
<keyword evidence="3" id="KW-0378">Hydrolase</keyword>
<dbReference type="Pfam" id="PF04616">
    <property type="entry name" value="Glyco_hydro_43"/>
    <property type="match status" value="1"/>
</dbReference>
<dbReference type="GO" id="GO:0005975">
    <property type="term" value="P:carbohydrate metabolic process"/>
    <property type="evidence" value="ECO:0007669"/>
    <property type="project" value="InterPro"/>
</dbReference>
<dbReference type="SUPFAM" id="SSF49899">
    <property type="entry name" value="Concanavalin A-like lectins/glucanases"/>
    <property type="match status" value="2"/>
</dbReference>
<feature type="chain" id="PRO_5015000044" description="Laminin G domain-containing protein" evidence="7">
    <location>
        <begin position="27"/>
        <end position="1664"/>
    </location>
</feature>
<dbReference type="Pfam" id="PF13385">
    <property type="entry name" value="Laminin_G_3"/>
    <property type="match status" value="2"/>
</dbReference>
<evidence type="ECO:0000256" key="1">
    <source>
        <dbReference type="ARBA" id="ARBA00004834"/>
    </source>
</evidence>
<dbReference type="InterPro" id="IPR013320">
    <property type="entry name" value="ConA-like_dom_sf"/>
</dbReference>
<evidence type="ECO:0000256" key="2">
    <source>
        <dbReference type="ARBA" id="ARBA00009865"/>
    </source>
</evidence>
<dbReference type="OrthoDB" id="9758923at2"/>
<keyword evidence="6" id="KW-0812">Transmembrane</keyword>
<feature type="domain" description="Laminin G" evidence="8">
    <location>
        <begin position="477"/>
        <end position="650"/>
    </location>
</feature>
<feature type="region of interest" description="Disordered" evidence="5">
    <location>
        <begin position="1584"/>
        <end position="1633"/>
    </location>
</feature>
<dbReference type="PANTHER" id="PTHR43301">
    <property type="entry name" value="ARABINAN ENDO-1,5-ALPHA-L-ARABINOSIDASE"/>
    <property type="match status" value="1"/>
</dbReference>
<accession>A0A2M9HBE4</accession>
<evidence type="ECO:0000256" key="4">
    <source>
        <dbReference type="ARBA" id="ARBA00023295"/>
    </source>
</evidence>
<keyword evidence="6" id="KW-0472">Membrane</keyword>
<evidence type="ECO:0000313" key="10">
    <source>
        <dbReference type="Proteomes" id="UP000229095"/>
    </source>
</evidence>
<feature type="region of interest" description="Disordered" evidence="5">
    <location>
        <begin position="427"/>
        <end position="456"/>
    </location>
</feature>
<dbReference type="GO" id="GO:0004553">
    <property type="term" value="F:hydrolase activity, hydrolyzing O-glycosyl compounds"/>
    <property type="evidence" value="ECO:0007669"/>
    <property type="project" value="InterPro"/>
</dbReference>
<dbReference type="InterPro" id="IPR003343">
    <property type="entry name" value="Big_2"/>
</dbReference>
<dbReference type="Pfam" id="PF02368">
    <property type="entry name" value="Big_2"/>
    <property type="match status" value="1"/>
</dbReference>
<dbReference type="InterPro" id="IPR006710">
    <property type="entry name" value="Glyco_hydro_43"/>
</dbReference>
<dbReference type="Gene3D" id="2.60.40.1080">
    <property type="match status" value="1"/>
</dbReference>
<name>A0A2M9HBE4_9BIFI</name>
<dbReference type="InterPro" id="IPR023296">
    <property type="entry name" value="Glyco_hydro_beta-prop_sf"/>
</dbReference>
<organism evidence="9 10">
    <name type="scientific">Bifidobacterium primatium</name>
    <dbReference type="NCBI Taxonomy" id="2045438"/>
    <lineage>
        <taxon>Bacteria</taxon>
        <taxon>Bacillati</taxon>
        <taxon>Actinomycetota</taxon>
        <taxon>Actinomycetes</taxon>
        <taxon>Bifidobacteriales</taxon>
        <taxon>Bifidobacteriaceae</taxon>
        <taxon>Bifidobacterium</taxon>
    </lineage>
</organism>
<dbReference type="InterPro" id="IPR050727">
    <property type="entry name" value="GH43_arabinanases"/>
</dbReference>
<dbReference type="RefSeq" id="WP_100510284.1">
    <property type="nucleotide sequence ID" value="NZ_PEBI01000001.1"/>
</dbReference>
<evidence type="ECO:0000313" key="9">
    <source>
        <dbReference type="EMBL" id="PJM74142.1"/>
    </source>
</evidence>
<comment type="pathway">
    <text evidence="1">Glycan metabolism; L-arabinan degradation.</text>
</comment>
<dbReference type="Gene3D" id="2.115.10.20">
    <property type="entry name" value="Glycosyl hydrolase domain, family 43"/>
    <property type="match status" value="2"/>
</dbReference>
<evidence type="ECO:0000256" key="5">
    <source>
        <dbReference type="SAM" id="MobiDB-lite"/>
    </source>
</evidence>
<dbReference type="Pfam" id="PF07554">
    <property type="entry name" value="FIVAR"/>
    <property type="match status" value="1"/>
</dbReference>
<dbReference type="InterPro" id="IPR008964">
    <property type="entry name" value="Invasin/intimin_cell_adhesion"/>
</dbReference>
<proteinExistence type="inferred from homology"/>
<feature type="transmembrane region" description="Helical" evidence="6">
    <location>
        <begin position="1638"/>
        <end position="1659"/>
    </location>
</feature>
<gene>
    <name evidence="9" type="ORF">CS006_03120</name>
</gene>
<dbReference type="InterPro" id="IPR001791">
    <property type="entry name" value="Laminin_G"/>
</dbReference>
<keyword evidence="7" id="KW-0732">Signal</keyword>
<dbReference type="CDD" id="cd08983">
    <property type="entry name" value="GH43_Bt3655-like"/>
    <property type="match status" value="1"/>
</dbReference>
<dbReference type="PANTHER" id="PTHR43301:SF3">
    <property type="entry name" value="ARABINAN ENDO-1,5-ALPHA-L-ARABINOSIDASE A-RELATED"/>
    <property type="match status" value="1"/>
</dbReference>
<protein>
    <recommendedName>
        <fullName evidence="8">Laminin G domain-containing protein</fullName>
    </recommendedName>
</protein>